<evidence type="ECO:0000256" key="1">
    <source>
        <dbReference type="SAM" id="Coils"/>
    </source>
</evidence>
<feature type="coiled-coil region" evidence="1">
    <location>
        <begin position="38"/>
        <end position="65"/>
    </location>
</feature>
<gene>
    <name evidence="2" type="ORF">K5I21_19570</name>
    <name evidence="3" type="ORF">PM006_20510</name>
</gene>
<dbReference type="RefSeq" id="WP_003500806.1">
    <property type="nucleotide sequence ID" value="NZ_BAABZD010000023.1"/>
</dbReference>
<dbReference type="InterPro" id="IPR012347">
    <property type="entry name" value="Ferritin-like"/>
</dbReference>
<protein>
    <recommendedName>
        <fullName evidence="5">DUF2383 domain-containing protein</fullName>
    </recommendedName>
</protein>
<evidence type="ECO:0000313" key="2">
    <source>
        <dbReference type="EMBL" id="MCK0088029.1"/>
    </source>
</evidence>
<evidence type="ECO:0000313" key="3">
    <source>
        <dbReference type="EMBL" id="MDB2002588.1"/>
    </source>
</evidence>
<evidence type="ECO:0008006" key="5">
    <source>
        <dbReference type="Google" id="ProtNLM"/>
    </source>
</evidence>
<name>A0AAW5F855_CLOSY</name>
<organism evidence="2 4">
    <name type="scientific">Clostridium symbiosum</name>
    <name type="common">Bacteroides symbiosus</name>
    <dbReference type="NCBI Taxonomy" id="1512"/>
    <lineage>
        <taxon>Bacteria</taxon>
        <taxon>Bacillati</taxon>
        <taxon>Bacillota</taxon>
        <taxon>Clostridia</taxon>
        <taxon>Lachnospirales</taxon>
        <taxon>Lachnospiraceae</taxon>
        <taxon>Otoolea</taxon>
    </lineage>
</organism>
<dbReference type="Proteomes" id="UP001300871">
    <property type="component" value="Unassembled WGS sequence"/>
</dbReference>
<sequence length="149" mass="16908">MDTDMSTKNDTIRLAGHCDAGCKMAIDSMDQISRYVTDDNLRNVISSSKNRHKDLEQEASGLLNKYGRNEQDPQKMASAFSWLSTEMKMMFKDDNNQIAKIMMNGCNMGIQSISEDINKYSNASSESVSLAKKLVKAEENFMRDLERFL</sequence>
<comment type="caution">
    <text evidence="2">The sequence shown here is derived from an EMBL/GenBank/DDBJ whole genome shotgun (WGS) entry which is preliminary data.</text>
</comment>
<accession>A0AAW5F855</accession>
<dbReference type="EMBL" id="JAQLGM010000081">
    <property type="protein sequence ID" value="MDB2002588.1"/>
    <property type="molecule type" value="Genomic_DNA"/>
</dbReference>
<evidence type="ECO:0000313" key="4">
    <source>
        <dbReference type="Proteomes" id="UP001203136"/>
    </source>
</evidence>
<dbReference type="EMBL" id="JAINVB010000001">
    <property type="protein sequence ID" value="MCK0088029.1"/>
    <property type="molecule type" value="Genomic_DNA"/>
</dbReference>
<reference evidence="2" key="1">
    <citation type="journal article" date="2022" name="Cell Host Microbe">
        <title>Colonization of the live biotherapeutic product VE303 and modulation of the microbiota and metabolites in healthy volunteers.</title>
        <authorList>
            <person name="Dsouza M."/>
            <person name="Menon R."/>
            <person name="Crossette E."/>
            <person name="Bhattarai S.K."/>
            <person name="Schneider J."/>
            <person name="Kim Y.G."/>
            <person name="Reddy S."/>
            <person name="Caballero S."/>
            <person name="Felix C."/>
            <person name="Cornacchione L."/>
            <person name="Hendrickson J."/>
            <person name="Watson A.R."/>
            <person name="Minot S.S."/>
            <person name="Greenfield N."/>
            <person name="Schopf L."/>
            <person name="Szabady R."/>
            <person name="Patarroyo J."/>
            <person name="Smith W."/>
            <person name="Harrison P."/>
            <person name="Kuijper E.J."/>
            <person name="Kelly C.P."/>
            <person name="Olle B."/>
            <person name="Bobilev D."/>
            <person name="Silber J.L."/>
            <person name="Bucci V."/>
            <person name="Roberts B."/>
            <person name="Faith J."/>
            <person name="Norman J.M."/>
        </authorList>
    </citation>
    <scope>NUCLEOTIDE SEQUENCE</scope>
    <source>
        <strain evidence="2">VE303-04</strain>
    </source>
</reference>
<dbReference type="AlphaFoldDB" id="A0AAW5F855"/>
<proteinExistence type="predicted"/>
<dbReference type="Proteomes" id="UP001203136">
    <property type="component" value="Unassembled WGS sequence"/>
</dbReference>
<reference evidence="3" key="2">
    <citation type="submission" date="2023-01" db="EMBL/GenBank/DDBJ databases">
        <title>Human gut microbiome strain richness.</title>
        <authorList>
            <person name="Chen-Liaw A."/>
        </authorList>
    </citation>
    <scope>NUCLEOTIDE SEQUENCE</scope>
    <source>
        <strain evidence="3">B1_m1001713B170214d0_201011</strain>
    </source>
</reference>
<dbReference type="GeneID" id="57968990"/>
<keyword evidence="1" id="KW-0175">Coiled coil</keyword>
<dbReference type="Gene3D" id="1.20.1260.10">
    <property type="match status" value="1"/>
</dbReference>